<accession>A0A8T2S0M4</accession>
<evidence type="ECO:0000313" key="1">
    <source>
        <dbReference type="EMBL" id="KAH7301474.1"/>
    </source>
</evidence>
<keyword evidence="2" id="KW-1185">Reference proteome</keyword>
<reference evidence="1 2" key="1">
    <citation type="submission" date="2021-08" db="EMBL/GenBank/DDBJ databases">
        <title>WGS assembly of Ceratopteris richardii.</title>
        <authorList>
            <person name="Marchant D.B."/>
            <person name="Chen G."/>
            <person name="Jenkins J."/>
            <person name="Shu S."/>
            <person name="Leebens-Mack J."/>
            <person name="Grimwood J."/>
            <person name="Schmutz J."/>
            <person name="Soltis P."/>
            <person name="Soltis D."/>
            <person name="Chen Z.-H."/>
        </authorList>
    </citation>
    <scope>NUCLEOTIDE SEQUENCE [LARGE SCALE GENOMIC DNA]</scope>
    <source>
        <strain evidence="1">Whitten #5841</strain>
        <tissue evidence="1">Leaf</tissue>
    </source>
</reference>
<organism evidence="1 2">
    <name type="scientific">Ceratopteris richardii</name>
    <name type="common">Triangle waterfern</name>
    <dbReference type="NCBI Taxonomy" id="49495"/>
    <lineage>
        <taxon>Eukaryota</taxon>
        <taxon>Viridiplantae</taxon>
        <taxon>Streptophyta</taxon>
        <taxon>Embryophyta</taxon>
        <taxon>Tracheophyta</taxon>
        <taxon>Polypodiopsida</taxon>
        <taxon>Polypodiidae</taxon>
        <taxon>Polypodiales</taxon>
        <taxon>Pteridineae</taxon>
        <taxon>Pteridaceae</taxon>
        <taxon>Parkerioideae</taxon>
        <taxon>Ceratopteris</taxon>
    </lineage>
</organism>
<dbReference type="EMBL" id="CM035428">
    <property type="protein sequence ID" value="KAH7301474.1"/>
    <property type="molecule type" value="Genomic_DNA"/>
</dbReference>
<dbReference type="AlphaFoldDB" id="A0A8T2S0M4"/>
<gene>
    <name evidence="1" type="ORF">KP509_23G028700</name>
</gene>
<dbReference type="Proteomes" id="UP000825935">
    <property type="component" value="Chromosome 23"/>
</dbReference>
<comment type="caution">
    <text evidence="1">The sequence shown here is derived from an EMBL/GenBank/DDBJ whole genome shotgun (WGS) entry which is preliminary data.</text>
</comment>
<sequence>MRLARASINLCEYDANMMHSSSCGPFWELTFAG</sequence>
<evidence type="ECO:0000313" key="2">
    <source>
        <dbReference type="Proteomes" id="UP000825935"/>
    </source>
</evidence>
<protein>
    <submittedName>
        <fullName evidence="1">Uncharacterized protein</fullName>
    </submittedName>
</protein>
<name>A0A8T2S0M4_CERRI</name>
<proteinExistence type="predicted"/>